<dbReference type="GO" id="GO:0035241">
    <property type="term" value="F:protein-arginine omega-N monomethyltransferase activity"/>
    <property type="evidence" value="ECO:0007669"/>
    <property type="project" value="TreeGrafter"/>
</dbReference>
<comment type="caution">
    <text evidence="1">The sequence shown here is derived from an EMBL/GenBank/DDBJ whole genome shotgun (WGS) entry which is preliminary data.</text>
</comment>
<accession>A0A7J3JQ59</accession>
<proteinExistence type="predicted"/>
<sequence>MTLIVIVVIEHLEAYVNRWLLKEYEFVSETFKNRVIFTNVTKECDRLLLQPLGIVYKTSAIELLSNVDNVVILDPNAKERLQVADLRMARYVVIGGIMGDNPPKGRTKLLITSRLSKALPRNLGEKQFTIAGAAYILRRVESGQNINDIKYVFGLKIKKRLTKDIEIEIDLPYAFPLDEQGNIVLPKGYEDVVIDYVPVYESALLAGNYNMCQDR</sequence>
<protein>
    <submittedName>
        <fullName evidence="1">Uncharacterized protein</fullName>
    </submittedName>
</protein>
<dbReference type="InterPro" id="IPR007364">
    <property type="entry name" value="SFM1-like"/>
</dbReference>
<organism evidence="1">
    <name type="scientific">Ignisphaera aggregans</name>
    <dbReference type="NCBI Taxonomy" id="334771"/>
    <lineage>
        <taxon>Archaea</taxon>
        <taxon>Thermoproteota</taxon>
        <taxon>Thermoprotei</taxon>
        <taxon>Desulfurococcales</taxon>
        <taxon>Desulfurococcaceae</taxon>
        <taxon>Ignisphaera</taxon>
    </lineage>
</organism>
<evidence type="ECO:0000313" key="1">
    <source>
        <dbReference type="EMBL" id="HGQ18206.1"/>
    </source>
</evidence>
<dbReference type="Pfam" id="PF04252">
    <property type="entry name" value="SFM1-like"/>
    <property type="match status" value="1"/>
</dbReference>
<gene>
    <name evidence="1" type="ORF">ENU30_04440</name>
</gene>
<dbReference type="EMBL" id="DTBZ01000082">
    <property type="protein sequence ID" value="HGQ18206.1"/>
    <property type="molecule type" value="Genomic_DNA"/>
</dbReference>
<dbReference type="AlphaFoldDB" id="A0A7J3JQ59"/>
<dbReference type="PANTHER" id="PTHR35517">
    <property type="entry name" value="PROTEIN ARGININE N-METHYLTRANSFERASE SFM1"/>
    <property type="match status" value="1"/>
</dbReference>
<name>A0A7J3JQ59_9CREN</name>
<reference evidence="1" key="1">
    <citation type="journal article" date="2020" name="mSystems">
        <title>Genome- and Community-Level Interaction Insights into Carbon Utilization and Element Cycling Functions of Hydrothermarchaeota in Hydrothermal Sediment.</title>
        <authorList>
            <person name="Zhou Z."/>
            <person name="Liu Y."/>
            <person name="Xu W."/>
            <person name="Pan J."/>
            <person name="Luo Z.H."/>
            <person name="Li M."/>
        </authorList>
    </citation>
    <scope>NUCLEOTIDE SEQUENCE [LARGE SCALE GENOMIC DNA]</scope>
    <source>
        <strain evidence="1">SpSt-657</strain>
    </source>
</reference>
<dbReference type="PANTHER" id="PTHR35517:SF1">
    <property type="entry name" value="PROTEIN ARGININE N-METHYLTRANSFERASE SFM1"/>
    <property type="match status" value="1"/>
</dbReference>